<keyword evidence="7" id="KW-0862">Zinc</keyword>
<dbReference type="CDD" id="cd20335">
    <property type="entry name" value="BRcat_RBR"/>
    <property type="match status" value="1"/>
</dbReference>
<dbReference type="PANTHER" id="PTHR22770">
    <property type="entry name" value="UBIQUITIN CONJUGATING ENZYME 7 INTERACTING PROTEIN-RELATED"/>
    <property type="match status" value="1"/>
</dbReference>
<dbReference type="GO" id="GO:0043161">
    <property type="term" value="P:proteasome-mediated ubiquitin-dependent protein catabolic process"/>
    <property type="evidence" value="ECO:0007669"/>
    <property type="project" value="TreeGrafter"/>
</dbReference>
<sequence>MRTQDCTTRNRTLAIAAFPKHLQGSRCTHDRDTCRRCWHQWLQTQVSTQRFDQISCVTCSNLLGQGEIRALATEAVYQKYLDAEFKATLSSDLKFVWCPAAGYKSGQIHEDGNIFRCVQCGLKSCSDCAVLFHEDESCDEYQARVNVRPQQELDSAKTLKEIAKICPGPNCGRKLEKISGCDHMTCRLCGHEFCWLCLAAYRDIRRVGNAAHKRDCKYHSDNLS</sequence>
<evidence type="ECO:0000256" key="5">
    <source>
        <dbReference type="ARBA" id="ARBA00022771"/>
    </source>
</evidence>
<dbReference type="AlphaFoldDB" id="A0A6G1LIV6"/>
<dbReference type="GO" id="GO:0000151">
    <property type="term" value="C:ubiquitin ligase complex"/>
    <property type="evidence" value="ECO:0007669"/>
    <property type="project" value="TreeGrafter"/>
</dbReference>
<dbReference type="InterPro" id="IPR013083">
    <property type="entry name" value="Znf_RING/FYVE/PHD"/>
</dbReference>
<reference evidence="9" key="1">
    <citation type="journal article" date="2020" name="Stud. Mycol.">
        <title>101 Dothideomycetes genomes: a test case for predicting lifestyles and emergence of pathogens.</title>
        <authorList>
            <person name="Haridas S."/>
            <person name="Albert R."/>
            <person name="Binder M."/>
            <person name="Bloem J."/>
            <person name="Labutti K."/>
            <person name="Salamov A."/>
            <person name="Andreopoulos B."/>
            <person name="Baker S."/>
            <person name="Barry K."/>
            <person name="Bills G."/>
            <person name="Bluhm B."/>
            <person name="Cannon C."/>
            <person name="Castanera R."/>
            <person name="Culley D."/>
            <person name="Daum C."/>
            <person name="Ezra D."/>
            <person name="Gonzalez J."/>
            <person name="Henrissat B."/>
            <person name="Kuo A."/>
            <person name="Liang C."/>
            <person name="Lipzen A."/>
            <person name="Lutzoni F."/>
            <person name="Magnuson J."/>
            <person name="Mondo S."/>
            <person name="Nolan M."/>
            <person name="Ohm R."/>
            <person name="Pangilinan J."/>
            <person name="Park H.-J."/>
            <person name="Ramirez L."/>
            <person name="Alfaro M."/>
            <person name="Sun H."/>
            <person name="Tritt A."/>
            <person name="Yoshinaga Y."/>
            <person name="Zwiers L.-H."/>
            <person name="Turgeon B."/>
            <person name="Goodwin S."/>
            <person name="Spatafora J."/>
            <person name="Crous P."/>
            <person name="Grigoriev I."/>
        </authorList>
    </citation>
    <scope>NUCLEOTIDE SEQUENCE</scope>
    <source>
        <strain evidence="9">CBS 116005</strain>
    </source>
</reference>
<keyword evidence="6" id="KW-0833">Ubl conjugation pathway</keyword>
<dbReference type="SUPFAM" id="SSF57850">
    <property type="entry name" value="RING/U-box"/>
    <property type="match status" value="3"/>
</dbReference>
<dbReference type="Gene3D" id="3.30.40.10">
    <property type="entry name" value="Zinc/RING finger domain, C3HC4 (zinc finger)"/>
    <property type="match status" value="1"/>
</dbReference>
<dbReference type="SMART" id="SM00647">
    <property type="entry name" value="IBR"/>
    <property type="match status" value="2"/>
</dbReference>
<dbReference type="PANTHER" id="PTHR22770:SF13">
    <property type="entry name" value="RING-TYPE DOMAIN-CONTAINING PROTEIN"/>
    <property type="match status" value="1"/>
</dbReference>
<evidence type="ECO:0000256" key="3">
    <source>
        <dbReference type="ARBA" id="ARBA00022723"/>
    </source>
</evidence>
<keyword evidence="3" id="KW-0479">Metal-binding</keyword>
<dbReference type="Pfam" id="PF01485">
    <property type="entry name" value="IBR"/>
    <property type="match status" value="1"/>
</dbReference>
<evidence type="ECO:0000313" key="9">
    <source>
        <dbReference type="EMBL" id="KAF2772796.1"/>
    </source>
</evidence>
<name>A0A6G1LIV6_9PEZI</name>
<evidence type="ECO:0000256" key="1">
    <source>
        <dbReference type="ARBA" id="ARBA00004906"/>
    </source>
</evidence>
<dbReference type="GO" id="GO:0097039">
    <property type="term" value="P:protein linear polyubiquitination"/>
    <property type="evidence" value="ECO:0007669"/>
    <property type="project" value="TreeGrafter"/>
</dbReference>
<organism evidence="9 10">
    <name type="scientific">Teratosphaeria nubilosa</name>
    <dbReference type="NCBI Taxonomy" id="161662"/>
    <lineage>
        <taxon>Eukaryota</taxon>
        <taxon>Fungi</taxon>
        <taxon>Dikarya</taxon>
        <taxon>Ascomycota</taxon>
        <taxon>Pezizomycotina</taxon>
        <taxon>Dothideomycetes</taxon>
        <taxon>Dothideomycetidae</taxon>
        <taxon>Mycosphaerellales</taxon>
        <taxon>Teratosphaeriaceae</taxon>
        <taxon>Teratosphaeria</taxon>
    </lineage>
</organism>
<evidence type="ECO:0000259" key="8">
    <source>
        <dbReference type="PROSITE" id="PS51873"/>
    </source>
</evidence>
<dbReference type="Proteomes" id="UP000799436">
    <property type="component" value="Unassembled WGS sequence"/>
</dbReference>
<keyword evidence="2" id="KW-0808">Transferase</keyword>
<keyword evidence="5" id="KW-0863">Zinc-finger</keyword>
<gene>
    <name evidence="9" type="ORF">EJ03DRAFT_170598</name>
</gene>
<feature type="domain" description="RING-type" evidence="8">
    <location>
        <begin position="2"/>
        <end position="224"/>
    </location>
</feature>
<accession>A0A6G1LIV6</accession>
<dbReference type="GO" id="GO:0004842">
    <property type="term" value="F:ubiquitin-protein transferase activity"/>
    <property type="evidence" value="ECO:0007669"/>
    <property type="project" value="TreeGrafter"/>
</dbReference>
<evidence type="ECO:0000256" key="2">
    <source>
        <dbReference type="ARBA" id="ARBA00022679"/>
    </source>
</evidence>
<dbReference type="Gene3D" id="1.20.120.1750">
    <property type="match status" value="1"/>
</dbReference>
<evidence type="ECO:0000313" key="10">
    <source>
        <dbReference type="Proteomes" id="UP000799436"/>
    </source>
</evidence>
<dbReference type="InterPro" id="IPR002867">
    <property type="entry name" value="IBR_dom"/>
</dbReference>
<dbReference type="PROSITE" id="PS51873">
    <property type="entry name" value="TRIAD"/>
    <property type="match status" value="1"/>
</dbReference>
<dbReference type="OrthoDB" id="1431934at2759"/>
<keyword evidence="10" id="KW-1185">Reference proteome</keyword>
<dbReference type="InterPro" id="IPR044066">
    <property type="entry name" value="TRIAD_supradom"/>
</dbReference>
<evidence type="ECO:0000256" key="7">
    <source>
        <dbReference type="ARBA" id="ARBA00022833"/>
    </source>
</evidence>
<evidence type="ECO:0000256" key="4">
    <source>
        <dbReference type="ARBA" id="ARBA00022737"/>
    </source>
</evidence>
<dbReference type="GO" id="GO:0008270">
    <property type="term" value="F:zinc ion binding"/>
    <property type="evidence" value="ECO:0007669"/>
    <property type="project" value="UniProtKB-KW"/>
</dbReference>
<proteinExistence type="predicted"/>
<dbReference type="InterPro" id="IPR051628">
    <property type="entry name" value="LUBAC_E3_Ligases"/>
</dbReference>
<comment type="pathway">
    <text evidence="1">Protein modification; protein ubiquitination.</text>
</comment>
<dbReference type="EMBL" id="ML995813">
    <property type="protein sequence ID" value="KAF2772796.1"/>
    <property type="molecule type" value="Genomic_DNA"/>
</dbReference>
<protein>
    <recommendedName>
        <fullName evidence="8">RING-type domain-containing protein</fullName>
    </recommendedName>
</protein>
<evidence type="ECO:0000256" key="6">
    <source>
        <dbReference type="ARBA" id="ARBA00022786"/>
    </source>
</evidence>
<dbReference type="GO" id="GO:0043130">
    <property type="term" value="F:ubiquitin binding"/>
    <property type="evidence" value="ECO:0007669"/>
    <property type="project" value="TreeGrafter"/>
</dbReference>
<dbReference type="Pfam" id="PF22191">
    <property type="entry name" value="IBR_1"/>
    <property type="match status" value="1"/>
</dbReference>
<keyword evidence="4" id="KW-0677">Repeat</keyword>
<dbReference type="CDD" id="cd20336">
    <property type="entry name" value="Rcat_RBR"/>
    <property type="match status" value="1"/>
</dbReference>